<protein>
    <submittedName>
        <fullName evidence="1">Uncharacterized protein</fullName>
    </submittedName>
</protein>
<gene>
    <name evidence="1" type="ORF">SPPG_09391</name>
</gene>
<dbReference type="VEuPathDB" id="FungiDB:SPPG_09391"/>
<name>A0A0L0HAL0_SPIPD</name>
<sequence length="101" mass="11186">MQPPQISLSWPVCSHDVLKSIVNAKLDDIVEADVTSPFDESHFLEAHRPPANTESPELTLQFPERGVGIAGLEVHSNARFLELYADEEYCGSFEGSSISER</sequence>
<dbReference type="InterPro" id="IPR028043">
    <property type="entry name" value="PAAT-like"/>
</dbReference>
<evidence type="ECO:0000313" key="1">
    <source>
        <dbReference type="EMBL" id="KNC98202.1"/>
    </source>
</evidence>
<dbReference type="Proteomes" id="UP000053201">
    <property type="component" value="Unassembled WGS sequence"/>
</dbReference>
<evidence type="ECO:0000313" key="2">
    <source>
        <dbReference type="Proteomes" id="UP000053201"/>
    </source>
</evidence>
<dbReference type="RefSeq" id="XP_016606242.1">
    <property type="nucleotide sequence ID" value="XM_016757554.1"/>
</dbReference>
<accession>A0A0L0HAL0</accession>
<dbReference type="EMBL" id="KQ257461">
    <property type="protein sequence ID" value="KNC98202.1"/>
    <property type="molecule type" value="Genomic_DNA"/>
</dbReference>
<dbReference type="InParanoid" id="A0A0L0HAL0"/>
<organism evidence="1 2">
    <name type="scientific">Spizellomyces punctatus (strain DAOM BR117)</name>
    <dbReference type="NCBI Taxonomy" id="645134"/>
    <lineage>
        <taxon>Eukaryota</taxon>
        <taxon>Fungi</taxon>
        <taxon>Fungi incertae sedis</taxon>
        <taxon>Chytridiomycota</taxon>
        <taxon>Chytridiomycota incertae sedis</taxon>
        <taxon>Chytridiomycetes</taxon>
        <taxon>Spizellomycetales</taxon>
        <taxon>Spizellomycetaceae</taxon>
        <taxon>Spizellomyces</taxon>
    </lineage>
</organism>
<dbReference type="GeneID" id="27692516"/>
<reference evidence="1 2" key="1">
    <citation type="submission" date="2009-08" db="EMBL/GenBank/DDBJ databases">
        <title>The Genome Sequence of Spizellomyces punctatus strain DAOM BR117.</title>
        <authorList>
            <consortium name="The Broad Institute Genome Sequencing Platform"/>
            <person name="Russ C."/>
            <person name="Cuomo C."/>
            <person name="Shea T."/>
            <person name="Young S.K."/>
            <person name="Zeng Q."/>
            <person name="Koehrsen M."/>
            <person name="Haas B."/>
            <person name="Borodovsky M."/>
            <person name="Guigo R."/>
            <person name="Alvarado L."/>
            <person name="Berlin A."/>
            <person name="Bochicchio J."/>
            <person name="Borenstein D."/>
            <person name="Chapman S."/>
            <person name="Chen Z."/>
            <person name="Engels R."/>
            <person name="Freedman E."/>
            <person name="Gellesch M."/>
            <person name="Goldberg J."/>
            <person name="Griggs A."/>
            <person name="Gujja S."/>
            <person name="Heiman D."/>
            <person name="Hepburn T."/>
            <person name="Howarth C."/>
            <person name="Jen D."/>
            <person name="Larson L."/>
            <person name="Lewis B."/>
            <person name="Mehta T."/>
            <person name="Park D."/>
            <person name="Pearson M."/>
            <person name="Roberts A."/>
            <person name="Saif S."/>
            <person name="Shenoy N."/>
            <person name="Sisk P."/>
            <person name="Stolte C."/>
            <person name="Sykes S."/>
            <person name="Thomson T."/>
            <person name="Walk T."/>
            <person name="White J."/>
            <person name="Yandava C."/>
            <person name="Burger G."/>
            <person name="Gray M.W."/>
            <person name="Holland P.W.H."/>
            <person name="King N."/>
            <person name="Lang F.B.F."/>
            <person name="Roger A.J."/>
            <person name="Ruiz-Trillo I."/>
            <person name="Lander E."/>
            <person name="Nusbaum C."/>
        </authorList>
    </citation>
    <scope>NUCLEOTIDE SEQUENCE [LARGE SCALE GENOMIC DNA]</scope>
    <source>
        <strain evidence="1 2">DAOM BR117</strain>
    </source>
</reference>
<proteinExistence type="predicted"/>
<dbReference type="OrthoDB" id="5981473at2759"/>
<keyword evidence="2" id="KW-1185">Reference proteome</keyword>
<dbReference type="Pfam" id="PF14958">
    <property type="entry name" value="PAAT-like"/>
    <property type="match status" value="1"/>
</dbReference>
<dbReference type="AlphaFoldDB" id="A0A0L0HAL0"/>